<comment type="similarity">
    <text evidence="3">Belongs to the vinculin/alpha-catenin family.</text>
</comment>
<evidence type="ECO:0000256" key="3">
    <source>
        <dbReference type="ARBA" id="ARBA00008376"/>
    </source>
</evidence>
<keyword evidence="9" id="KW-1185">Reference proteome</keyword>
<keyword evidence="7" id="KW-0175">Coiled coil</keyword>
<dbReference type="Gene3D" id="1.20.120.810">
    <property type="entry name" value="Vinculin, Vh2 four-helix bundle"/>
    <property type="match status" value="3"/>
</dbReference>
<feature type="compositionally biased region" description="Low complexity" evidence="8">
    <location>
        <begin position="1382"/>
        <end position="1404"/>
    </location>
</feature>
<dbReference type="PANTHER" id="PTHR18914:SF30">
    <property type="entry name" value="VINCULIN_ALPHA-CATENIN FAMILY MEMBER 1"/>
    <property type="match status" value="1"/>
</dbReference>
<organism evidence="9 10">
    <name type="scientific">Saccoglossus kowalevskii</name>
    <name type="common">Acorn worm</name>
    <dbReference type="NCBI Taxonomy" id="10224"/>
    <lineage>
        <taxon>Eukaryota</taxon>
        <taxon>Metazoa</taxon>
        <taxon>Hemichordata</taxon>
        <taxon>Enteropneusta</taxon>
        <taxon>Harrimaniidae</taxon>
        <taxon>Saccoglossus</taxon>
    </lineage>
</organism>
<dbReference type="PANTHER" id="PTHR18914">
    <property type="entry name" value="ALPHA CATENIN"/>
    <property type="match status" value="1"/>
</dbReference>
<feature type="compositionally biased region" description="Low complexity" evidence="8">
    <location>
        <begin position="1316"/>
        <end position="1339"/>
    </location>
</feature>
<evidence type="ECO:0000256" key="4">
    <source>
        <dbReference type="ARBA" id="ARBA00022490"/>
    </source>
</evidence>
<feature type="region of interest" description="Disordered" evidence="8">
    <location>
        <begin position="1299"/>
        <end position="1408"/>
    </location>
</feature>
<feature type="coiled-coil region" evidence="7">
    <location>
        <begin position="913"/>
        <end position="940"/>
    </location>
</feature>
<feature type="coiled-coil region" evidence="7">
    <location>
        <begin position="1115"/>
        <end position="1142"/>
    </location>
</feature>
<dbReference type="Pfam" id="PF01044">
    <property type="entry name" value="Vinculin"/>
    <property type="match status" value="2"/>
</dbReference>
<evidence type="ECO:0000313" key="10">
    <source>
        <dbReference type="RefSeq" id="XP_006816421.1"/>
    </source>
</evidence>
<evidence type="ECO:0000256" key="7">
    <source>
        <dbReference type="SAM" id="Coils"/>
    </source>
</evidence>
<dbReference type="InterPro" id="IPR006077">
    <property type="entry name" value="Vinculin/catenin"/>
</dbReference>
<evidence type="ECO:0000256" key="5">
    <source>
        <dbReference type="ARBA" id="ARBA00022889"/>
    </source>
</evidence>
<evidence type="ECO:0000256" key="8">
    <source>
        <dbReference type="SAM" id="MobiDB-lite"/>
    </source>
</evidence>
<gene>
    <name evidence="10" type="primary">LOC100368833</name>
</gene>
<keyword evidence="5" id="KW-0130">Cell adhesion</keyword>
<evidence type="ECO:0000256" key="2">
    <source>
        <dbReference type="ARBA" id="ARBA00004496"/>
    </source>
</evidence>
<comment type="subcellular location">
    <subcellularLocation>
        <location evidence="1">Cell junction</location>
    </subcellularLocation>
    <subcellularLocation>
        <location evidence="2">Cytoplasm</location>
    </subcellularLocation>
</comment>
<dbReference type="SUPFAM" id="SSF47220">
    <property type="entry name" value="alpha-catenin/vinculin-like"/>
    <property type="match status" value="4"/>
</dbReference>
<evidence type="ECO:0000256" key="6">
    <source>
        <dbReference type="ARBA" id="ARBA00022949"/>
    </source>
</evidence>
<sequence length="1635" mass="182838">MDMPHHILSSMVQTRSVERVLAPIAAQVSQLIILNETSEREGEPLPHLVSNAESVMRATDDLVQVSQRLVRETIDEELKREMPRACEAVGMAGKNILLATQRLELETHSKEARKDMVKSAKDVLEGTMKVLLVSDGAEVRKIIKAAHWLLDRLTLLQSVQTMKALVTCFKGFSESLMLVSNLTDRRQRELTNPKQRERVLSAMAMLKKSAPMLSTSMQTFVKYPNNTQSKTSKDYAVGQVIVAVEDLIDAIKTTDNMELEDFEEPGMFAVKINKIISFLDPDHRFSLSLEFEAMMEGVVRHSMAVASVSREHIRNKIIDTCKAILRQGSDIPNQYKSLSENQSFHQLKEDFSTNCDKLQNDFKDLEKLVNQSLGYQVVDVLLVTTEPLDRLIKTSISHVKDKSTLPEKVCIDMLQPLEESFHDYSDKIIQLGGFIAASCVDKRRVRHLRSTVSQLENLDPEIYPACIAARRDTLDKGASEHVKLLQREWHNEICILVDIIDDMTDPKTFLDISESSIKSDIRECRESILISDSDMLATSANQLLGRAKRIVQVAKKVVDNHIDPIYRNGLGSYVSHLEKAIPLVQNSAYEAVSLIHHARLHDKLLERCELLLQCVSRVKMGLDIRNHPDILSPVRNNVRSKKKPVISDLPDYPSSHNSKQSTESNAYLSKPIPDFNDESFRSSDSNMYLSKPIPDFNEESFRSSNSNMYLSKPIPDSLHTPITLTVPQTSIPSSTISALNVPLYYLNPVTDLLKAISNADRIEIEMICRNITSQSYAYKDIVQTLCKLPSDQHTINSLESNLSEIMKILPGFLQLGRNTFSTDERGKAQLYVQGQEWAKYVCELEAIIQHMMQPWSLPVQKVADSAKTGNTKSMQSEIQILNSHVELLHHLVSMAMEVSTNQGKVQVHRRSELMEHAQLVQRHANELSKLTQEVNSAANKFALNKDDKSKDSVLREKIQLWSVKCFELMHGLDRITAGIPLRNMDLETSFVEHRTDDLESQVKDMAAYSTKISDMVNKVIEGLEDEAKIDSVTGICESVNKLMDILNEVIHSNHNDRSRLSLDIAIIQRQWALKIKLLESVIDELSNGMTVPIDRLVGAALAVNQAKGRSRESLMNEYQNYADELSAKVSKARQDCNRAVKAIPASPPKYAVFSCVDMLCKLTPQILAQGRNMADGSSISLDDFQHLKRQWACNAHQLVRTLLDIPKADQKAVTDVINVFRTLRDTTMQDVTLSLDSTIHSLGLPVITSTPSTSIHPPIPKATPYLPYSMTHMHSSPLPSTMPVTSTPQNVRFLKHSIDAERDGEKSVRGQRSTAPQSLSPQGSTSLSSKGSPSSCLSTQVSNSRESLSSTKTSPSRTPIKSPENSANDSLLTISPHRTQPITISGFAGTTSTTTTPKPDFSSSHSFLEPEPGRQWESFLGNRYSSSLAAAALVLQQEADRWEDENNAIVKVAKTMSGQMYDMADFSRGKGSLTSKEEVINTAKAIAANGLVIVRFARIIAKYCVDKRFCEDLLHCCEQIPSFGKQLSIIASVKAATPEDKSTDVVLVKNSENLMQAVMKTLKAAETACVKGLQEPPEEETCDEMQATALAIQWKRKFDRHRMIESSYTETDDLGLRIVNKNITAPTLTEIFIPR</sequence>
<dbReference type="RefSeq" id="XP_006816421.1">
    <property type="nucleotide sequence ID" value="XM_006816358.1"/>
</dbReference>
<evidence type="ECO:0000256" key="1">
    <source>
        <dbReference type="ARBA" id="ARBA00004282"/>
    </source>
</evidence>
<accession>A0ABM0M8T0</accession>
<feature type="compositionally biased region" description="Polar residues" evidence="8">
    <location>
        <begin position="654"/>
        <end position="667"/>
    </location>
</feature>
<name>A0ABM0M8T0_SACKO</name>
<feature type="compositionally biased region" description="Polar residues" evidence="8">
    <location>
        <begin position="1340"/>
        <end position="1381"/>
    </location>
</feature>
<keyword evidence="6" id="KW-0965">Cell junction</keyword>
<dbReference type="PRINTS" id="PR00805">
    <property type="entry name" value="ALPHACATENIN"/>
</dbReference>
<dbReference type="Proteomes" id="UP000694865">
    <property type="component" value="Unplaced"/>
</dbReference>
<keyword evidence="4" id="KW-0963">Cytoplasm</keyword>
<dbReference type="Gene3D" id="1.20.120.230">
    <property type="entry name" value="Alpha-catenin/vinculin-like"/>
    <property type="match status" value="3"/>
</dbReference>
<protein>
    <submittedName>
        <fullName evidence="10">Uncharacterized protein LOC100368833</fullName>
    </submittedName>
</protein>
<proteinExistence type="inferred from homology"/>
<dbReference type="GeneID" id="100368833"/>
<feature type="compositionally biased region" description="Basic and acidic residues" evidence="8">
    <location>
        <begin position="1299"/>
        <end position="1308"/>
    </location>
</feature>
<dbReference type="InterPro" id="IPR036723">
    <property type="entry name" value="Alpha-catenin/vinculin-like_sf"/>
</dbReference>
<reference evidence="10" key="1">
    <citation type="submission" date="2025-08" db="UniProtKB">
        <authorList>
            <consortium name="RefSeq"/>
        </authorList>
    </citation>
    <scope>IDENTIFICATION</scope>
    <source>
        <tissue evidence="10">Testes</tissue>
    </source>
</reference>
<dbReference type="InterPro" id="IPR001033">
    <property type="entry name" value="Alpha_catenin"/>
</dbReference>
<evidence type="ECO:0000313" key="9">
    <source>
        <dbReference type="Proteomes" id="UP000694865"/>
    </source>
</evidence>
<feature type="region of interest" description="Disordered" evidence="8">
    <location>
        <begin position="642"/>
        <end position="667"/>
    </location>
</feature>